<feature type="signal peptide" evidence="1">
    <location>
        <begin position="1"/>
        <end position="20"/>
    </location>
</feature>
<evidence type="ECO:0000256" key="1">
    <source>
        <dbReference type="SAM" id="SignalP"/>
    </source>
</evidence>
<organism evidence="2 3">
    <name type="scientific">Proteiniphilum saccharofermentans</name>
    <dbReference type="NCBI Taxonomy" id="1642647"/>
    <lineage>
        <taxon>Bacteria</taxon>
        <taxon>Pseudomonadati</taxon>
        <taxon>Bacteroidota</taxon>
        <taxon>Bacteroidia</taxon>
        <taxon>Bacteroidales</taxon>
        <taxon>Dysgonomonadaceae</taxon>
        <taxon>Proteiniphilum</taxon>
    </lineage>
</organism>
<reference evidence="2 3" key="1">
    <citation type="submission" date="2016-08" db="EMBL/GenBank/DDBJ databases">
        <authorList>
            <person name="Seilhamer J.J."/>
        </authorList>
    </citation>
    <scope>NUCLEOTIDE SEQUENCE [LARGE SCALE GENOMIC DNA]</scope>
    <source>
        <strain evidence="2">M3/6</strain>
    </source>
</reference>
<dbReference type="EMBL" id="LT605205">
    <property type="protein sequence ID" value="SCD20139.1"/>
    <property type="molecule type" value="Genomic_DNA"/>
</dbReference>
<feature type="chain" id="PRO_5010174391" evidence="1">
    <location>
        <begin position="21"/>
        <end position="233"/>
    </location>
</feature>
<gene>
    <name evidence="2" type="ORF">PSM36_1316</name>
</gene>
<dbReference type="RefSeq" id="WP_076929944.1">
    <property type="nucleotide sequence ID" value="NZ_LT605205.1"/>
</dbReference>
<keyword evidence="3" id="KW-1185">Reference proteome</keyword>
<dbReference type="STRING" id="1642647.PSM36_1316"/>
<protein>
    <submittedName>
        <fullName evidence="2">Putative secreted protein</fullName>
    </submittedName>
</protein>
<evidence type="ECO:0000313" key="3">
    <source>
        <dbReference type="Proteomes" id="UP000187464"/>
    </source>
</evidence>
<dbReference type="AlphaFoldDB" id="A0A1R3T275"/>
<dbReference type="Pfam" id="PF16266">
    <property type="entry name" value="DUF4919"/>
    <property type="match status" value="1"/>
</dbReference>
<name>A0A1R3T275_9BACT</name>
<dbReference type="InterPro" id="IPR032578">
    <property type="entry name" value="DUF4919"/>
</dbReference>
<proteinExistence type="predicted"/>
<keyword evidence="1" id="KW-0732">Signal</keyword>
<dbReference type="KEGG" id="psac:PSM36_1316"/>
<sequence>MQKLLSIFTLIASVTFSAHAQEEFFSAPNYVQIERNIKEPTSTYYYPKLMEKYMAGDEKMTLEEGRHLYFGFIYQPQYMPVDTSSYNNKLAEVLSKKSFTPNDYTNILEYSNALLLEDPFNLRALNAKLLVYAQQNNTEEYKRVAQQRRVVQNAIAGTGDGMSDKTPFYVIKVAHEYDILPFLGYNFGGNDKILSSKKINYLTLGDNRFGVERVYFNIAPVIDHVSSRGGGKM</sequence>
<dbReference type="Proteomes" id="UP000187464">
    <property type="component" value="Chromosome I"/>
</dbReference>
<evidence type="ECO:0000313" key="2">
    <source>
        <dbReference type="EMBL" id="SCD20139.1"/>
    </source>
</evidence>
<accession>A0A1R3T275</accession>